<evidence type="ECO:0000313" key="2">
    <source>
        <dbReference type="Proteomes" id="UP000245124"/>
    </source>
</evidence>
<dbReference type="EMBL" id="BDUD01000001">
    <property type="protein sequence ID" value="GBG17660.1"/>
    <property type="molecule type" value="Genomic_DNA"/>
</dbReference>
<dbReference type="InterPro" id="IPR002692">
    <property type="entry name" value="S45"/>
</dbReference>
<protein>
    <submittedName>
        <fullName evidence="1">Peptidase S45, penicillin amidase</fullName>
    </submittedName>
</protein>
<dbReference type="Gene3D" id="2.30.120.10">
    <property type="match status" value="1"/>
</dbReference>
<gene>
    <name evidence="1" type="ORF">NIES4072_13210</name>
</gene>
<dbReference type="Proteomes" id="UP000245124">
    <property type="component" value="Unassembled WGS sequence"/>
</dbReference>
<name>A0A2R5FGE5_NOSCO</name>
<dbReference type="Pfam" id="PF01804">
    <property type="entry name" value="Penicil_amidase"/>
    <property type="match status" value="1"/>
</dbReference>
<dbReference type="GO" id="GO:0016787">
    <property type="term" value="F:hydrolase activity"/>
    <property type="evidence" value="ECO:0007669"/>
    <property type="project" value="InterPro"/>
</dbReference>
<organism evidence="1 2">
    <name type="scientific">Nostoc commune NIES-4072</name>
    <dbReference type="NCBI Taxonomy" id="2005467"/>
    <lineage>
        <taxon>Bacteria</taxon>
        <taxon>Bacillati</taxon>
        <taxon>Cyanobacteriota</taxon>
        <taxon>Cyanophyceae</taxon>
        <taxon>Nostocales</taxon>
        <taxon>Nostocaceae</taxon>
        <taxon>Nostoc</taxon>
    </lineage>
</organism>
<dbReference type="InterPro" id="IPR043146">
    <property type="entry name" value="Penicillin_amidase_N_B-knob"/>
</dbReference>
<proteinExistence type="predicted"/>
<dbReference type="PANTHER" id="PTHR34218:SF4">
    <property type="entry name" value="ACYL-HOMOSERINE LACTONE ACYLASE QUIP"/>
    <property type="match status" value="1"/>
</dbReference>
<sequence length="156" mass="17106">MALEELIGPIGIGIGSNNWVISGERTATGKPILANDPHLGVQIPSIWYEVGLHCTPKSAECPYNVTGFSFAGMIGVIIGHSDRIAWGVTNVQSDVMDLYIEKINPKNPNQYEVNGKWVDMQLVQETIQVAGSQPIVQTVRYTRHGPLACKQPKNCY</sequence>
<reference evidence="1 2" key="1">
    <citation type="submission" date="2017-06" db="EMBL/GenBank/DDBJ databases">
        <title>Genome sequencing of cyanobaciteial culture collection at National Institute for Environmental Studies (NIES).</title>
        <authorList>
            <person name="Hirose Y."/>
            <person name="Shimura Y."/>
            <person name="Fujisawa T."/>
            <person name="Nakamura Y."/>
            <person name="Kawachi M."/>
        </authorList>
    </citation>
    <scope>NUCLEOTIDE SEQUENCE [LARGE SCALE GENOMIC DNA]</scope>
    <source>
        <strain evidence="1 2">NIES-4072</strain>
    </source>
</reference>
<dbReference type="GO" id="GO:0017000">
    <property type="term" value="P:antibiotic biosynthetic process"/>
    <property type="evidence" value="ECO:0007669"/>
    <property type="project" value="InterPro"/>
</dbReference>
<accession>A0A2R5FGE5</accession>
<dbReference type="PANTHER" id="PTHR34218">
    <property type="entry name" value="PEPTIDASE S45 PENICILLIN AMIDASE"/>
    <property type="match status" value="1"/>
</dbReference>
<comment type="caution">
    <text evidence="1">The sequence shown here is derived from an EMBL/GenBank/DDBJ whole genome shotgun (WGS) entry which is preliminary data.</text>
</comment>
<dbReference type="Gene3D" id="3.60.20.10">
    <property type="entry name" value="Glutamine Phosphoribosylpyrophosphate, subunit 1, domain 1"/>
    <property type="match status" value="1"/>
</dbReference>
<keyword evidence="2" id="KW-1185">Reference proteome</keyword>
<dbReference type="AlphaFoldDB" id="A0A2R5FGE5"/>
<dbReference type="SUPFAM" id="SSF56235">
    <property type="entry name" value="N-terminal nucleophile aminohydrolases (Ntn hydrolases)"/>
    <property type="match status" value="1"/>
</dbReference>
<dbReference type="InterPro" id="IPR029055">
    <property type="entry name" value="Ntn_hydrolases_N"/>
</dbReference>
<evidence type="ECO:0000313" key="1">
    <source>
        <dbReference type="EMBL" id="GBG17660.1"/>
    </source>
</evidence>